<accession>A0A4Y2HZB5</accession>
<gene>
    <name evidence="2" type="ORF">AVEN_203825_1</name>
</gene>
<keyword evidence="3" id="KW-1185">Reference proteome</keyword>
<evidence type="ECO:0000313" key="2">
    <source>
        <dbReference type="EMBL" id="GBM70700.1"/>
    </source>
</evidence>
<name>A0A4Y2HZB5_ARAVE</name>
<dbReference type="AlphaFoldDB" id="A0A4Y2HZB5"/>
<evidence type="ECO:0000256" key="1">
    <source>
        <dbReference type="SAM" id="MobiDB-lite"/>
    </source>
</evidence>
<evidence type="ECO:0000313" key="3">
    <source>
        <dbReference type="Proteomes" id="UP000499080"/>
    </source>
</evidence>
<organism evidence="2 3">
    <name type="scientific">Araneus ventricosus</name>
    <name type="common">Orbweaver spider</name>
    <name type="synonym">Epeira ventricosa</name>
    <dbReference type="NCBI Taxonomy" id="182803"/>
    <lineage>
        <taxon>Eukaryota</taxon>
        <taxon>Metazoa</taxon>
        <taxon>Ecdysozoa</taxon>
        <taxon>Arthropoda</taxon>
        <taxon>Chelicerata</taxon>
        <taxon>Arachnida</taxon>
        <taxon>Araneae</taxon>
        <taxon>Araneomorphae</taxon>
        <taxon>Entelegynae</taxon>
        <taxon>Araneoidea</taxon>
        <taxon>Araneidae</taxon>
        <taxon>Araneus</taxon>
    </lineage>
</organism>
<dbReference type="Proteomes" id="UP000499080">
    <property type="component" value="Unassembled WGS sequence"/>
</dbReference>
<sequence length="169" mass="19351">MRKVEHVVKMKHERSRDAANDWKKGNNKATDIDIHGNELADNLAKKSSSHPISSSSEIPFLEIFSRKKAQNKAEWLVPPSHHWYKGRKQGLSLSLPCDRQSSTCLSRLASGHLKCLTYSEGNKIYPLCPKCQKHQELPKHILDYLGLDWEEIYSSPLLVIDLIKVKRIP</sequence>
<protein>
    <submittedName>
        <fullName evidence="2">Uncharacterized protein</fullName>
    </submittedName>
</protein>
<proteinExistence type="predicted"/>
<reference evidence="2 3" key="1">
    <citation type="journal article" date="2019" name="Sci. Rep.">
        <title>Orb-weaving spider Araneus ventricosus genome elucidates the spidroin gene catalogue.</title>
        <authorList>
            <person name="Kono N."/>
            <person name="Nakamura H."/>
            <person name="Ohtoshi R."/>
            <person name="Moran D.A.P."/>
            <person name="Shinohara A."/>
            <person name="Yoshida Y."/>
            <person name="Fujiwara M."/>
            <person name="Mori M."/>
            <person name="Tomita M."/>
            <person name="Arakawa K."/>
        </authorList>
    </citation>
    <scope>NUCLEOTIDE SEQUENCE [LARGE SCALE GENOMIC DNA]</scope>
</reference>
<dbReference type="EMBL" id="BGPR01002267">
    <property type="protein sequence ID" value="GBM70700.1"/>
    <property type="molecule type" value="Genomic_DNA"/>
</dbReference>
<comment type="caution">
    <text evidence="2">The sequence shown here is derived from an EMBL/GenBank/DDBJ whole genome shotgun (WGS) entry which is preliminary data.</text>
</comment>
<dbReference type="OrthoDB" id="6561866at2759"/>
<feature type="region of interest" description="Disordered" evidence="1">
    <location>
        <begin position="1"/>
        <end position="33"/>
    </location>
</feature>